<keyword evidence="4" id="KW-0804">Transcription</keyword>
<keyword evidence="9" id="KW-1185">Reference proteome</keyword>
<organism evidence="8 9">
    <name type="scientific">Plicaturopsis crispa FD-325 SS-3</name>
    <dbReference type="NCBI Taxonomy" id="944288"/>
    <lineage>
        <taxon>Eukaryota</taxon>
        <taxon>Fungi</taxon>
        <taxon>Dikarya</taxon>
        <taxon>Basidiomycota</taxon>
        <taxon>Agaricomycotina</taxon>
        <taxon>Agaricomycetes</taxon>
        <taxon>Agaricomycetidae</taxon>
        <taxon>Amylocorticiales</taxon>
        <taxon>Amylocorticiaceae</taxon>
        <taxon>Plicatura</taxon>
        <taxon>Plicaturopsis crispa</taxon>
    </lineage>
</organism>
<evidence type="ECO:0000256" key="1">
    <source>
        <dbReference type="ARBA" id="ARBA00004123"/>
    </source>
</evidence>
<feature type="region of interest" description="Disordered" evidence="6">
    <location>
        <begin position="150"/>
        <end position="170"/>
    </location>
</feature>
<dbReference type="InterPro" id="IPR051089">
    <property type="entry name" value="prtT"/>
</dbReference>
<dbReference type="PANTHER" id="PTHR31845">
    <property type="entry name" value="FINGER DOMAIN PROTEIN, PUTATIVE-RELATED"/>
    <property type="match status" value="1"/>
</dbReference>
<dbReference type="OrthoDB" id="39175at2759"/>
<keyword evidence="3" id="KW-0238">DNA-binding</keyword>
<dbReference type="GO" id="GO:0005634">
    <property type="term" value="C:nucleus"/>
    <property type="evidence" value="ECO:0007669"/>
    <property type="project" value="UniProtKB-SubCell"/>
</dbReference>
<dbReference type="SMART" id="SM00906">
    <property type="entry name" value="Fungal_trans"/>
    <property type="match status" value="1"/>
</dbReference>
<dbReference type="GO" id="GO:0006351">
    <property type="term" value="P:DNA-templated transcription"/>
    <property type="evidence" value="ECO:0007669"/>
    <property type="project" value="InterPro"/>
</dbReference>
<evidence type="ECO:0000256" key="4">
    <source>
        <dbReference type="ARBA" id="ARBA00023163"/>
    </source>
</evidence>
<evidence type="ECO:0000313" key="8">
    <source>
        <dbReference type="EMBL" id="KII84900.1"/>
    </source>
</evidence>
<evidence type="ECO:0000256" key="2">
    <source>
        <dbReference type="ARBA" id="ARBA00023015"/>
    </source>
</evidence>
<dbReference type="HOGENOM" id="CLU_004538_2_0_1"/>
<reference evidence="8 9" key="1">
    <citation type="submission" date="2014-06" db="EMBL/GenBank/DDBJ databases">
        <title>Evolutionary Origins and Diversification of the Mycorrhizal Mutualists.</title>
        <authorList>
            <consortium name="DOE Joint Genome Institute"/>
            <consortium name="Mycorrhizal Genomics Consortium"/>
            <person name="Kohler A."/>
            <person name="Kuo A."/>
            <person name="Nagy L.G."/>
            <person name="Floudas D."/>
            <person name="Copeland A."/>
            <person name="Barry K.W."/>
            <person name="Cichocki N."/>
            <person name="Veneault-Fourrey C."/>
            <person name="LaButti K."/>
            <person name="Lindquist E.A."/>
            <person name="Lipzen A."/>
            <person name="Lundell T."/>
            <person name="Morin E."/>
            <person name="Murat C."/>
            <person name="Riley R."/>
            <person name="Ohm R."/>
            <person name="Sun H."/>
            <person name="Tunlid A."/>
            <person name="Henrissat B."/>
            <person name="Grigoriev I.V."/>
            <person name="Hibbett D.S."/>
            <person name="Martin F."/>
        </authorList>
    </citation>
    <scope>NUCLEOTIDE SEQUENCE [LARGE SCALE GENOMIC DNA]</scope>
    <source>
        <strain evidence="8 9">FD-325 SS-3</strain>
    </source>
</reference>
<proteinExistence type="predicted"/>
<dbReference type="GO" id="GO:0008270">
    <property type="term" value="F:zinc ion binding"/>
    <property type="evidence" value="ECO:0007669"/>
    <property type="project" value="InterPro"/>
</dbReference>
<feature type="compositionally biased region" description="Basic residues" evidence="6">
    <location>
        <begin position="150"/>
        <end position="159"/>
    </location>
</feature>
<name>A0A0C9SY98_PLICR</name>
<dbReference type="Pfam" id="PF04082">
    <property type="entry name" value="Fungal_trans"/>
    <property type="match status" value="1"/>
</dbReference>
<dbReference type="GO" id="GO:0000981">
    <property type="term" value="F:DNA-binding transcription factor activity, RNA polymerase II-specific"/>
    <property type="evidence" value="ECO:0007669"/>
    <property type="project" value="TreeGrafter"/>
</dbReference>
<evidence type="ECO:0000256" key="6">
    <source>
        <dbReference type="SAM" id="MobiDB-lite"/>
    </source>
</evidence>
<evidence type="ECO:0000313" key="9">
    <source>
        <dbReference type="Proteomes" id="UP000053263"/>
    </source>
</evidence>
<dbReference type="Proteomes" id="UP000053263">
    <property type="component" value="Unassembled WGS sequence"/>
</dbReference>
<evidence type="ECO:0000256" key="3">
    <source>
        <dbReference type="ARBA" id="ARBA00023125"/>
    </source>
</evidence>
<evidence type="ECO:0000259" key="7">
    <source>
        <dbReference type="SMART" id="SM00906"/>
    </source>
</evidence>
<keyword evidence="2" id="KW-0805">Transcription regulation</keyword>
<accession>A0A0C9SY98</accession>
<dbReference type="PANTHER" id="PTHR31845:SF19">
    <property type="entry name" value="TRANSCRIPTION FACTOR DOMAIN-CONTAINING PROTEIN"/>
    <property type="match status" value="1"/>
</dbReference>
<feature type="domain" description="Xylanolytic transcriptional activator regulatory" evidence="7">
    <location>
        <begin position="328"/>
        <end position="404"/>
    </location>
</feature>
<feature type="compositionally biased region" description="Acidic residues" evidence="6">
    <location>
        <begin position="99"/>
        <end position="120"/>
    </location>
</feature>
<dbReference type="CDD" id="cd12148">
    <property type="entry name" value="fungal_TF_MHR"/>
    <property type="match status" value="1"/>
</dbReference>
<dbReference type="EMBL" id="KN832569">
    <property type="protein sequence ID" value="KII84900.1"/>
    <property type="molecule type" value="Genomic_DNA"/>
</dbReference>
<dbReference type="InterPro" id="IPR007219">
    <property type="entry name" value="XnlR_reg_dom"/>
</dbReference>
<dbReference type="AlphaFoldDB" id="A0A0C9SY98"/>
<keyword evidence="5" id="KW-0539">Nucleus</keyword>
<feature type="region of interest" description="Disordered" evidence="6">
    <location>
        <begin position="75"/>
        <end position="133"/>
    </location>
</feature>
<gene>
    <name evidence="8" type="ORF">PLICRDRAFT_117216</name>
</gene>
<evidence type="ECO:0000256" key="5">
    <source>
        <dbReference type="ARBA" id="ARBA00023242"/>
    </source>
</evidence>
<feature type="region of interest" description="Disordered" evidence="6">
    <location>
        <begin position="622"/>
        <end position="681"/>
    </location>
</feature>
<protein>
    <recommendedName>
        <fullName evidence="7">Xylanolytic transcriptional activator regulatory domain-containing protein</fullName>
    </recommendedName>
</protein>
<sequence>MPENLHDSSPPSKREYLLTQIKQKDQVIESLLKQLHNPYLATPLSITSYRMATSPEDASNSSVVAWLDRLQHSVKTSGGTAGDTAFTSPRDNPNAERDCDSEDAQPDEGDGEGEQGEWGEEGAGPDKLQSLPDDAVPLGLIANLALSNSKSKHGHGHGHGGKDADLATTEAGDDNDIGVANDTYFMPGPATNLDIRAMMIEQHSPPEILVHGLVSPKDIEKLFDIFYTRVNPFIGLLDPKLHTPASTFARCPFLFTLHDMLISSTTVCAVSSRYYADKRSVYPIAMHFAKHSAANALIDGWKSVELCQAYILMSIYAVPARRWEEDRSWLYTGLAIRIATDLNLHQYVTARPANEKQERELLNRTRVWMICFNLDRSTATQFGKPTTIKEDYITRNSLDWYKKSKYNDKYDIHLCAYQALLRIVGSFHDEIFSDPNSPSGLNKDIDFRAVTAKHDENLTQYHHEWSRRFAEDSDPNDHASAFRCLLLPFLVSYSRLVMYSFGFQQAFQQGVGLGQNDHVFFSKCLDAAKSVITNMIDRLAPSGYMRFAPDGHFVFSAFASAFLLKLLRPEFAHVTSKHDETEIFDLIGRLIQTFRSNEIAIDDRHTPHLYARFLASLISRHRNDGTTSGRQHPQQPPPPQKPADFSSNPTPMDQGPHPQSYASHGGGPGGSSNLAGAMGSGSGGAYRADTAYASTSGPIDFDSMGFNDFSGPGMSFTDEEMPAIMQVLKSPIYWQGMAMPG</sequence>
<comment type="subcellular location">
    <subcellularLocation>
        <location evidence="1">Nucleus</location>
    </subcellularLocation>
</comment>
<dbReference type="GO" id="GO:0000976">
    <property type="term" value="F:transcription cis-regulatory region binding"/>
    <property type="evidence" value="ECO:0007669"/>
    <property type="project" value="TreeGrafter"/>
</dbReference>